<evidence type="ECO:0000259" key="5">
    <source>
        <dbReference type="PROSITE" id="PS50043"/>
    </source>
</evidence>
<evidence type="ECO:0000313" key="7">
    <source>
        <dbReference type="Proteomes" id="UP000669060"/>
    </source>
</evidence>
<dbReference type="InterPro" id="IPR016032">
    <property type="entry name" value="Sig_transdc_resp-reg_C-effctor"/>
</dbReference>
<gene>
    <name evidence="6" type="ORF">JFY56_01190</name>
</gene>
<dbReference type="Proteomes" id="UP000669060">
    <property type="component" value="Unassembled WGS sequence"/>
</dbReference>
<feature type="region of interest" description="Disordered" evidence="4">
    <location>
        <begin position="1"/>
        <end position="25"/>
    </location>
</feature>
<dbReference type="PANTHER" id="PTHR44688">
    <property type="entry name" value="DNA-BINDING TRANSCRIPTIONAL ACTIVATOR DEVR_DOSR"/>
    <property type="match status" value="1"/>
</dbReference>
<keyword evidence="1" id="KW-0805">Transcription regulation</keyword>
<dbReference type="PROSITE" id="PS00622">
    <property type="entry name" value="HTH_LUXR_1"/>
    <property type="match status" value="1"/>
</dbReference>
<evidence type="ECO:0000313" key="6">
    <source>
        <dbReference type="EMBL" id="MBO3273835.1"/>
    </source>
</evidence>
<protein>
    <submittedName>
        <fullName evidence="6">Helix-turn-helix transcriptional regulator</fullName>
    </submittedName>
</protein>
<keyword evidence="3" id="KW-0804">Transcription</keyword>
<feature type="domain" description="HTH luxR-type" evidence="5">
    <location>
        <begin position="804"/>
        <end position="869"/>
    </location>
</feature>
<name>A0ABS3TJL5_9PSED</name>
<keyword evidence="2" id="KW-0238">DNA-binding</keyword>
<evidence type="ECO:0000256" key="2">
    <source>
        <dbReference type="ARBA" id="ARBA00023125"/>
    </source>
</evidence>
<dbReference type="InterPro" id="IPR036388">
    <property type="entry name" value="WH-like_DNA-bd_sf"/>
</dbReference>
<dbReference type="PRINTS" id="PR00038">
    <property type="entry name" value="HTHLUXR"/>
</dbReference>
<evidence type="ECO:0000256" key="1">
    <source>
        <dbReference type="ARBA" id="ARBA00023015"/>
    </source>
</evidence>
<dbReference type="EMBL" id="JAELYA010000001">
    <property type="protein sequence ID" value="MBO3273835.1"/>
    <property type="molecule type" value="Genomic_DNA"/>
</dbReference>
<comment type="caution">
    <text evidence="6">The sequence shown here is derived from an EMBL/GenBank/DDBJ whole genome shotgun (WGS) entry which is preliminary data.</text>
</comment>
<dbReference type="Gene3D" id="1.25.40.10">
    <property type="entry name" value="Tetratricopeptide repeat domain"/>
    <property type="match status" value="1"/>
</dbReference>
<accession>A0ABS3TJL5</accession>
<reference evidence="6 7" key="1">
    <citation type="submission" date="2020-12" db="EMBL/GenBank/DDBJ databases">
        <title>Pseudomonas schmalbachii sp. nov. isolated from millipede gut.</title>
        <authorList>
            <person name="Shelomi M."/>
        </authorList>
    </citation>
    <scope>NUCLEOTIDE SEQUENCE [LARGE SCALE GENOMIC DNA]</scope>
    <source>
        <strain evidence="6 7">Milli4</strain>
    </source>
</reference>
<dbReference type="PANTHER" id="PTHR44688:SF16">
    <property type="entry name" value="DNA-BINDING TRANSCRIPTIONAL ACTIVATOR DEVR_DOSR"/>
    <property type="match status" value="1"/>
</dbReference>
<sequence>MSQNEKIHVLHPNAQPRQPDNPLPRLPAGHIDRPRLARRLLAGGQRLSLLCAPAGFGKSVLLNECARQAEPGVQVIWLDLHGQPLAPQELLARLAGILRMAVGDGGAQAGLEQLLEHVEQPLWIFLDDYPRQPCAELDDCLDRLLERGAPKVRWWIGGRRRPAWNLPRLLLQGELQEVDAQSLALDAGELSHLLERRELELSDDLRERLLEHSSGWPAGIGLLLLGGSADDLELRLADGTPMLSEYLEREVLAGLPACLREALDILAHMPRFNAALCEHLLEGRDGVDALHALQRDLLFLENLDNRGDWFRLWRPLANVLQRLGGRRKPLQAHLRACQWFASRGEVREAVEHALHAEQPETAISLLQRYGNDQIMIDRSARQFLQWREELPGELFAGSPQLILRNAWALIICARLDEVDACLQNLARFLPQPSARCQQQLLAHYQTVTGMLQRQRGLPSARRNCLEALGALNEHSWAQRILCLQSLAQQAMAEGDLDTARGHVQEGLRLSRQHGNRLFEALLSVENIHLLGMRGEHERALILAEQILQDLPASGQQGPMMARLRLLRGFLLALRGDDEKAREELESGVAAAERCSDAYLLFGYLSRFLLAIAEGDLAQAQYLLCKAERQMQWLQVPQVFYRDVLQLSEARLCLEQGNPESALTGVRQVLRQLDEQSLLAPLGFYDIRLRTHLLGATATLRLNRPTDAVAELRTLLEDCRRSGYHSLGGECHLLLAEALRLAGLSSEADSELLRAVAECERLGMAQPLRALQRRQPNWLGNCLAQRLAEPRWQALLQMETVDNGETRQDSPLSSRETAVLELIAQGCSNREIAERLRISLHTVKTHARRINVKLGLERRTQAVAMAKAEGWLT</sequence>
<proteinExistence type="predicted"/>
<dbReference type="InterPro" id="IPR011990">
    <property type="entry name" value="TPR-like_helical_dom_sf"/>
</dbReference>
<dbReference type="InterPro" id="IPR000792">
    <property type="entry name" value="Tscrpt_reg_LuxR_C"/>
</dbReference>
<dbReference type="Pfam" id="PF00196">
    <property type="entry name" value="GerE"/>
    <property type="match status" value="1"/>
</dbReference>
<dbReference type="RefSeq" id="WP_208311660.1">
    <property type="nucleotide sequence ID" value="NZ_JAELYA010000001.1"/>
</dbReference>
<organism evidence="6 7">
    <name type="scientific">Pseudomonas schmalbachii</name>
    <dbReference type="NCBI Taxonomy" id="2816993"/>
    <lineage>
        <taxon>Bacteria</taxon>
        <taxon>Pseudomonadati</taxon>
        <taxon>Pseudomonadota</taxon>
        <taxon>Gammaproteobacteria</taxon>
        <taxon>Pseudomonadales</taxon>
        <taxon>Pseudomonadaceae</taxon>
        <taxon>Pseudomonas</taxon>
    </lineage>
</organism>
<dbReference type="InterPro" id="IPR041617">
    <property type="entry name" value="TPR_MalT"/>
</dbReference>
<dbReference type="SMART" id="SM00421">
    <property type="entry name" value="HTH_LUXR"/>
    <property type="match status" value="1"/>
</dbReference>
<dbReference type="InterPro" id="IPR059106">
    <property type="entry name" value="WHD_MalT"/>
</dbReference>
<dbReference type="Gene3D" id="1.10.10.10">
    <property type="entry name" value="Winged helix-like DNA-binding domain superfamily/Winged helix DNA-binding domain"/>
    <property type="match status" value="1"/>
</dbReference>
<dbReference type="SUPFAM" id="SSF48452">
    <property type="entry name" value="TPR-like"/>
    <property type="match status" value="2"/>
</dbReference>
<keyword evidence="7" id="KW-1185">Reference proteome</keyword>
<dbReference type="SUPFAM" id="SSF52540">
    <property type="entry name" value="P-loop containing nucleoside triphosphate hydrolases"/>
    <property type="match status" value="1"/>
</dbReference>
<evidence type="ECO:0000256" key="4">
    <source>
        <dbReference type="SAM" id="MobiDB-lite"/>
    </source>
</evidence>
<dbReference type="CDD" id="cd06170">
    <property type="entry name" value="LuxR_C_like"/>
    <property type="match status" value="1"/>
</dbReference>
<dbReference type="SUPFAM" id="SSF46894">
    <property type="entry name" value="C-terminal effector domain of the bipartite response regulators"/>
    <property type="match status" value="1"/>
</dbReference>
<dbReference type="Pfam" id="PF25873">
    <property type="entry name" value="WHD_MalT"/>
    <property type="match status" value="1"/>
</dbReference>
<dbReference type="PROSITE" id="PS50043">
    <property type="entry name" value="HTH_LUXR_2"/>
    <property type="match status" value="1"/>
</dbReference>
<evidence type="ECO:0000256" key="3">
    <source>
        <dbReference type="ARBA" id="ARBA00023163"/>
    </source>
</evidence>
<dbReference type="InterPro" id="IPR027417">
    <property type="entry name" value="P-loop_NTPase"/>
</dbReference>
<dbReference type="Pfam" id="PF17874">
    <property type="entry name" value="TPR_MalT"/>
    <property type="match status" value="1"/>
</dbReference>